<dbReference type="Proteomes" id="UP000294613">
    <property type="component" value="Unassembled WGS sequence"/>
</dbReference>
<keyword evidence="4" id="KW-0472">Membrane</keyword>
<accession>A0A4R3JSZ3</accession>
<keyword evidence="4" id="KW-0812">Transmembrane</keyword>
<dbReference type="PROSITE" id="PS50005">
    <property type="entry name" value="TPR"/>
    <property type="match status" value="1"/>
</dbReference>
<dbReference type="InterPro" id="IPR026870">
    <property type="entry name" value="Zinc_ribbon_dom"/>
</dbReference>
<dbReference type="EMBL" id="SLZV01000001">
    <property type="protein sequence ID" value="TCS70328.1"/>
    <property type="molecule type" value="Genomic_DNA"/>
</dbReference>
<evidence type="ECO:0000313" key="7">
    <source>
        <dbReference type="EMBL" id="TCS70328.1"/>
    </source>
</evidence>
<feature type="compositionally biased region" description="Basic and acidic residues" evidence="3">
    <location>
        <begin position="62"/>
        <end position="74"/>
    </location>
</feature>
<evidence type="ECO:0000256" key="3">
    <source>
        <dbReference type="SAM" id="MobiDB-lite"/>
    </source>
</evidence>
<proteinExistence type="predicted"/>
<comment type="caution">
    <text evidence="7">The sequence shown here is derived from an EMBL/GenBank/DDBJ whole genome shotgun (WGS) entry which is preliminary data.</text>
</comment>
<evidence type="ECO:0000256" key="2">
    <source>
        <dbReference type="SAM" id="Coils"/>
    </source>
</evidence>
<evidence type="ECO:0000313" key="8">
    <source>
        <dbReference type="Proteomes" id="UP000294613"/>
    </source>
</evidence>
<evidence type="ECO:0000256" key="4">
    <source>
        <dbReference type="SAM" id="Phobius"/>
    </source>
</evidence>
<evidence type="ECO:0000256" key="1">
    <source>
        <dbReference type="PROSITE-ProRule" id="PRU00339"/>
    </source>
</evidence>
<keyword evidence="4" id="KW-1133">Transmembrane helix</keyword>
<dbReference type="Gene3D" id="4.10.1060.50">
    <property type="match status" value="1"/>
</dbReference>
<dbReference type="Gene3D" id="1.25.40.10">
    <property type="entry name" value="Tetratricopeptide repeat domain"/>
    <property type="match status" value="1"/>
</dbReference>
<feature type="domain" description="Zinc-ribbon" evidence="5">
    <location>
        <begin position="2"/>
        <end position="24"/>
    </location>
</feature>
<reference evidence="6 9" key="1">
    <citation type="journal article" date="2018" name="Int. J. Syst. Evol. Microbiol.">
        <title>Draft Genome Sequence of Faecalimonas umbilicata JCM 30896T, an Acetate-Producing Bacterium Isolated from Human Feces.</title>
        <authorList>
            <person name="Sakamoto M."/>
            <person name="Ikeyama N."/>
            <person name="Yuki M."/>
            <person name="Ohkuma M."/>
        </authorList>
    </citation>
    <scope>NUCLEOTIDE SEQUENCE [LARGE SCALE GENOMIC DNA]</scope>
    <source>
        <strain evidence="6 9">EGH7</strain>
    </source>
</reference>
<dbReference type="InterPro" id="IPR011990">
    <property type="entry name" value="TPR-like_helical_dom_sf"/>
</dbReference>
<feature type="repeat" description="TPR" evidence="1">
    <location>
        <begin position="112"/>
        <end position="145"/>
    </location>
</feature>
<organism evidence="7 8">
    <name type="scientific">Faecalimonas umbilicata</name>
    <dbReference type="NCBI Taxonomy" id="1912855"/>
    <lineage>
        <taxon>Bacteria</taxon>
        <taxon>Bacillati</taxon>
        <taxon>Bacillota</taxon>
        <taxon>Clostridia</taxon>
        <taxon>Lachnospirales</taxon>
        <taxon>Lachnospiraceae</taxon>
        <taxon>Faecalimonas</taxon>
    </lineage>
</organism>
<dbReference type="RefSeq" id="WP_116441133.1">
    <property type="nucleotide sequence ID" value="NZ_BHEO01000002.1"/>
</dbReference>
<feature type="transmembrane region" description="Helical" evidence="4">
    <location>
        <begin position="82"/>
        <end position="104"/>
    </location>
</feature>
<protein>
    <submittedName>
        <fullName evidence="7">Zinc ribbon protein</fullName>
    </submittedName>
</protein>
<evidence type="ECO:0000313" key="6">
    <source>
        <dbReference type="EMBL" id="GBU04051.1"/>
    </source>
</evidence>
<dbReference type="Proteomes" id="UP000702954">
    <property type="component" value="Unassembled WGS sequence"/>
</dbReference>
<dbReference type="EMBL" id="BHEO01000002">
    <property type="protein sequence ID" value="GBU04051.1"/>
    <property type="molecule type" value="Genomic_DNA"/>
</dbReference>
<evidence type="ECO:0000313" key="9">
    <source>
        <dbReference type="Proteomes" id="UP000702954"/>
    </source>
</evidence>
<feature type="region of interest" description="Disordered" evidence="3">
    <location>
        <begin position="53"/>
        <end position="76"/>
    </location>
</feature>
<sequence length="867" mass="98229">MYCRKCGAENADHAKFCGKCGAELVQIPQESTQEEKSAEKKVEENLQKDFEAEETENFQEIEQERKQEAEQQETKRRKNFRIAAAVGISAVLIAGVTTGVYFGMKDKQEKTFQTKIAMADKYLEDMEYEKAEELYLESIKIDPKERKSYDKLAEIYTAQGKEKKAEAILKKAKENGAVAKGQEVPKKEAQSNEKPAAEPVPDEKPSPNSSSQEENKGEEEDKGEHTQDRDKIDDTKAVSLETYVDKVLVPKYGKCTASTYESKYVKKDGEKKIVQPERLEKQKGVLASKLKDFDGDGEKELLVLMLKTGEEDKEKKDEKHNHVYLQMYEKKEKSIKLAAEYLALRNVMGNAETERQGIFLKESGGKIYICGSTANQYSLTARSHEYGMFAVNYDGTFREYASTKGLLTGEDHEKEITDISAKLEKIGLNATAKRMRGYSELWFEFDESGVEILAELTTTEQNGTEELSEFYETYDSSVLKPVQRKVTLKFDKKEIEAAAKRTEERLKKEQKKDEAYQKILDEYQEALLMGASEVQKDPEGYPNINPLLVFLTETDKGKTEIIYTMYDIDESGEKELLIGSRSNGGDERVVGVYCFDGVDAKNMFEDQTLAERSLLQIYENGTMYIYGSGGASYGNASFYRMDGEHTVIQTEQYTFDMEGHPEQPYYNDKEALSKEAFQKKLDSMGKTVSGLKWKTLSERITGEADPEAAKKAEEAKKKEEAKKAEEKKAQEEKAKKDEAAKKKAEEAKKKEAETENAGQSQEGIKTPENPIQQEEEQTPVYSDSEIQKKLEEYYAKGTEDAKGEEMTVLEQESTKSEYLVKVTTKVPGNETAEQVLYEVTVNKITGETVQKRVLTDGKTVTFLLWGN</sequence>
<dbReference type="AlphaFoldDB" id="A0A4R3JSZ3"/>
<evidence type="ECO:0000259" key="5">
    <source>
        <dbReference type="Pfam" id="PF13240"/>
    </source>
</evidence>
<dbReference type="InterPro" id="IPR019734">
    <property type="entry name" value="TPR_rpt"/>
</dbReference>
<feature type="coiled-coil region" evidence="2">
    <location>
        <begin position="492"/>
        <end position="526"/>
    </location>
</feature>
<gene>
    <name evidence="7" type="ORF">EDD74_101179</name>
    <name evidence="6" type="ORF">FAEUMB_05920</name>
</gene>
<keyword evidence="1" id="KW-0802">TPR repeat</keyword>
<dbReference type="SUPFAM" id="SSF48452">
    <property type="entry name" value="TPR-like"/>
    <property type="match status" value="1"/>
</dbReference>
<feature type="compositionally biased region" description="Basic and acidic residues" evidence="3">
    <location>
        <begin position="701"/>
        <end position="753"/>
    </location>
</feature>
<feature type="region of interest" description="Disordered" evidence="3">
    <location>
        <begin position="174"/>
        <end position="236"/>
    </location>
</feature>
<keyword evidence="2" id="KW-0175">Coiled coil</keyword>
<reference evidence="7 8" key="2">
    <citation type="submission" date="2019-03" db="EMBL/GenBank/DDBJ databases">
        <title>Genomic Encyclopedia of Type Strains, Phase IV (KMG-IV): sequencing the most valuable type-strain genomes for metagenomic binning, comparative biology and taxonomic classification.</title>
        <authorList>
            <person name="Goeker M."/>
        </authorList>
    </citation>
    <scope>NUCLEOTIDE SEQUENCE [LARGE SCALE GENOMIC DNA]</scope>
    <source>
        <strain evidence="7 8">DSM 103426</strain>
    </source>
</reference>
<dbReference type="Pfam" id="PF13240">
    <property type="entry name" value="Zn_Ribbon_1"/>
    <property type="match status" value="1"/>
</dbReference>
<keyword evidence="9" id="KW-1185">Reference proteome</keyword>
<dbReference type="InterPro" id="IPR038587">
    <property type="entry name" value="Ribosomal_eL40_sf"/>
</dbReference>
<name>A0A4R3JSZ3_9FIRM</name>
<feature type="compositionally biased region" description="Basic and acidic residues" evidence="3">
    <location>
        <begin position="222"/>
        <end position="236"/>
    </location>
</feature>
<feature type="region of interest" description="Disordered" evidence="3">
    <location>
        <begin position="701"/>
        <end position="786"/>
    </location>
</feature>